<feature type="domain" description="Sugar-binding" evidence="5">
    <location>
        <begin position="90"/>
        <end position="338"/>
    </location>
</feature>
<accession>A0A7W8CSV1</accession>
<organism evidence="7 8">
    <name type="scientific">Planococcus koreensis</name>
    <dbReference type="NCBI Taxonomy" id="112331"/>
    <lineage>
        <taxon>Bacteria</taxon>
        <taxon>Bacillati</taxon>
        <taxon>Bacillota</taxon>
        <taxon>Bacilli</taxon>
        <taxon>Bacillales</taxon>
        <taxon>Caryophanaceae</taxon>
        <taxon>Planococcus</taxon>
    </lineage>
</organism>
<protein>
    <submittedName>
        <fullName evidence="7">Central glycolytic genes regulator</fullName>
    </submittedName>
</protein>
<evidence type="ECO:0000259" key="6">
    <source>
        <dbReference type="Pfam" id="PF21715"/>
    </source>
</evidence>
<dbReference type="GO" id="GO:0030246">
    <property type="term" value="F:carbohydrate binding"/>
    <property type="evidence" value="ECO:0007669"/>
    <property type="project" value="InterPro"/>
</dbReference>
<feature type="domain" description="CggR N-terminal DNA binding" evidence="6">
    <location>
        <begin position="19"/>
        <end position="88"/>
    </location>
</feature>
<dbReference type="InterPro" id="IPR036390">
    <property type="entry name" value="WH_DNA-bd_sf"/>
</dbReference>
<dbReference type="InterPro" id="IPR036388">
    <property type="entry name" value="WH-like_DNA-bd_sf"/>
</dbReference>
<dbReference type="InterPro" id="IPR051054">
    <property type="entry name" value="SorC_transcr_regulators"/>
</dbReference>
<dbReference type="EMBL" id="JACHHE010000006">
    <property type="protein sequence ID" value="MBB5180981.1"/>
    <property type="molecule type" value="Genomic_DNA"/>
</dbReference>
<evidence type="ECO:0000313" key="8">
    <source>
        <dbReference type="Proteomes" id="UP000525923"/>
    </source>
</evidence>
<name>A0A7W8CSV1_9BACL</name>
<keyword evidence="8" id="KW-1185">Reference proteome</keyword>
<dbReference type="RefSeq" id="WP_135501092.1">
    <property type="nucleotide sequence ID" value="NZ_JACHHE010000006.1"/>
</dbReference>
<proteinExistence type="inferred from homology"/>
<comment type="caution">
    <text evidence="7">The sequence shown here is derived from an EMBL/GenBank/DDBJ whole genome shotgun (WGS) entry which is preliminary data.</text>
</comment>
<evidence type="ECO:0000256" key="2">
    <source>
        <dbReference type="ARBA" id="ARBA00023015"/>
    </source>
</evidence>
<gene>
    <name evidence="7" type="ORF">HNQ44_002426</name>
</gene>
<dbReference type="GO" id="GO:0003677">
    <property type="term" value="F:DNA binding"/>
    <property type="evidence" value="ECO:0007669"/>
    <property type="project" value="UniProtKB-KW"/>
</dbReference>
<dbReference type="Pfam" id="PF21715">
    <property type="entry name" value="CggR_N"/>
    <property type="match status" value="1"/>
</dbReference>
<evidence type="ECO:0000256" key="3">
    <source>
        <dbReference type="ARBA" id="ARBA00023125"/>
    </source>
</evidence>
<dbReference type="InterPro" id="IPR037171">
    <property type="entry name" value="NagB/RpiA_transferase-like"/>
</dbReference>
<dbReference type="Pfam" id="PF04198">
    <property type="entry name" value="Sugar-bind"/>
    <property type="match status" value="1"/>
</dbReference>
<dbReference type="SUPFAM" id="SSF46785">
    <property type="entry name" value="Winged helix' DNA-binding domain"/>
    <property type="match status" value="1"/>
</dbReference>
<evidence type="ECO:0000256" key="4">
    <source>
        <dbReference type="ARBA" id="ARBA00023163"/>
    </source>
</evidence>
<dbReference type="Gene3D" id="1.10.10.10">
    <property type="entry name" value="Winged helix-like DNA-binding domain superfamily/Winged helix DNA-binding domain"/>
    <property type="match status" value="1"/>
</dbReference>
<evidence type="ECO:0000256" key="1">
    <source>
        <dbReference type="ARBA" id="ARBA00010466"/>
    </source>
</evidence>
<dbReference type="PANTHER" id="PTHR34294:SF5">
    <property type="entry name" value="CENTRAL GLYCOLYTIC GENES REGULATOR"/>
    <property type="match status" value="1"/>
</dbReference>
<sequence>MDPLTEAQNKLVPEMTDLLKKRYQILQAIQREQPIGRRALSELAGMKERDIRNETDLLRSQQLIKAKTAGMVVTDQGAAVLEALKEFMREVSGLSHMEQQLKSILGIARVHIVPQDSDDMPAVKGDIGKEAARLLESRFAQHKIVAVTGGSTMAAISKELSTDRKDNALQFVAARGGLGEDVLHQANTIASAFAAKTGGSVKTLYLPDHLSAEAFEMMLREPVIKDMMDHYDRTDIVVHGIGNAEEIALQRKSSSEEVEHIRSGGAVSEAFGYYFNAQGEVVYRIRTAGIQLEQVKNAAFILAVAGGHSKAQAILSYCKIAAKGTVLVTDEGAARQIIELTQKLEEL</sequence>
<comment type="similarity">
    <text evidence="1">Belongs to the SorC transcriptional regulatory family.</text>
</comment>
<keyword evidence="4" id="KW-0804">Transcription</keyword>
<keyword evidence="2" id="KW-0805">Transcription regulation</keyword>
<dbReference type="Proteomes" id="UP000525923">
    <property type="component" value="Unassembled WGS sequence"/>
</dbReference>
<dbReference type="AlphaFoldDB" id="A0A7W8CSV1"/>
<dbReference type="InterPro" id="IPR007324">
    <property type="entry name" value="Sugar-bd_dom_put"/>
</dbReference>
<dbReference type="PANTHER" id="PTHR34294">
    <property type="entry name" value="TRANSCRIPTIONAL REGULATOR-RELATED"/>
    <property type="match status" value="1"/>
</dbReference>
<keyword evidence="3" id="KW-0238">DNA-binding</keyword>
<dbReference type="OrthoDB" id="9793820at2"/>
<reference evidence="7 8" key="1">
    <citation type="submission" date="2020-08" db="EMBL/GenBank/DDBJ databases">
        <title>Genomic Encyclopedia of Type Strains, Phase IV (KMG-IV): sequencing the most valuable type-strain genomes for metagenomic binning, comparative biology and taxonomic classification.</title>
        <authorList>
            <person name="Goeker M."/>
        </authorList>
    </citation>
    <scope>NUCLEOTIDE SEQUENCE [LARGE SCALE GENOMIC DNA]</scope>
    <source>
        <strain evidence="7 8">DSM 15895</strain>
    </source>
</reference>
<dbReference type="SUPFAM" id="SSF100950">
    <property type="entry name" value="NagB/RpiA/CoA transferase-like"/>
    <property type="match status" value="1"/>
</dbReference>
<evidence type="ECO:0000313" key="7">
    <source>
        <dbReference type="EMBL" id="MBB5180981.1"/>
    </source>
</evidence>
<evidence type="ECO:0000259" key="5">
    <source>
        <dbReference type="Pfam" id="PF04198"/>
    </source>
</evidence>
<dbReference type="InterPro" id="IPR048715">
    <property type="entry name" value="CggR_N"/>
</dbReference>
<dbReference type="Gene3D" id="3.40.50.1360">
    <property type="match status" value="1"/>
</dbReference>